<dbReference type="InterPro" id="IPR007253">
    <property type="entry name" value="Cell_wall-bd_2"/>
</dbReference>
<sequence length="330" mass="33487">MRASHTSRFTRTLAATAGAAALTVVLALPGQAATVDRIAGDDRIATGLAVYEWNRPVFTSDAVVLTRADQFADALAAAPLAAAMKAPVLSTFPRSIDGRVLAAMKRQKVERVVIVGGASAVSEAAAAQLRAASFTVERIAGTDRFTTAEAVAKKTVNHLPRSRVPVYVADGLKPHDALIAGAVAGHHEGVVLLSAGRTLKPSTRQLAASDMASGRIGVGAAGTAALQPLGLPESVSGSTPELTSANAGKWWYRSASSVVVASAGGWADALSAAPLAALTRAPLILVGPGSLTPQTRAYLGSSRATKATILGGHIAVSPTLAKQVGAAMPK</sequence>
<organism evidence="2 3">
    <name type="scientific">Mobilicoccus caccae</name>
    <dbReference type="NCBI Taxonomy" id="1859295"/>
    <lineage>
        <taxon>Bacteria</taxon>
        <taxon>Bacillati</taxon>
        <taxon>Actinomycetota</taxon>
        <taxon>Actinomycetes</taxon>
        <taxon>Micrococcales</taxon>
        <taxon>Dermatophilaceae</taxon>
        <taxon>Mobilicoccus</taxon>
    </lineage>
</organism>
<protein>
    <recommendedName>
        <fullName evidence="4">Cell wall binding repeat 2</fullName>
    </recommendedName>
</protein>
<dbReference type="PANTHER" id="PTHR30032">
    <property type="entry name" value="N-ACETYLMURAMOYL-L-ALANINE AMIDASE-RELATED"/>
    <property type="match status" value="1"/>
</dbReference>
<gene>
    <name evidence="2" type="ORF">GCM10025883_06580</name>
</gene>
<name>A0ABQ6IPK7_9MICO</name>
<proteinExistence type="predicted"/>
<accession>A0ABQ6IPK7</accession>
<evidence type="ECO:0000313" key="3">
    <source>
        <dbReference type="Proteomes" id="UP001157126"/>
    </source>
</evidence>
<keyword evidence="3" id="KW-1185">Reference proteome</keyword>
<dbReference type="InterPro" id="IPR051922">
    <property type="entry name" value="Bact_Sporulation_Assoc"/>
</dbReference>
<feature type="signal peptide" evidence="1">
    <location>
        <begin position="1"/>
        <end position="32"/>
    </location>
</feature>
<feature type="chain" id="PRO_5045357765" description="Cell wall binding repeat 2" evidence="1">
    <location>
        <begin position="33"/>
        <end position="330"/>
    </location>
</feature>
<reference evidence="3" key="1">
    <citation type="journal article" date="2019" name="Int. J. Syst. Evol. Microbiol.">
        <title>The Global Catalogue of Microorganisms (GCM) 10K type strain sequencing project: providing services to taxonomists for standard genome sequencing and annotation.</title>
        <authorList>
            <consortium name="The Broad Institute Genomics Platform"/>
            <consortium name="The Broad Institute Genome Sequencing Center for Infectious Disease"/>
            <person name="Wu L."/>
            <person name="Ma J."/>
        </authorList>
    </citation>
    <scope>NUCLEOTIDE SEQUENCE [LARGE SCALE GENOMIC DNA]</scope>
    <source>
        <strain evidence="3">NBRC 113072</strain>
    </source>
</reference>
<keyword evidence="1" id="KW-0732">Signal</keyword>
<dbReference type="PANTHER" id="PTHR30032:SF4">
    <property type="entry name" value="AMIDASE ENHANCER"/>
    <property type="match status" value="1"/>
</dbReference>
<dbReference type="EMBL" id="BSUO01000001">
    <property type="protein sequence ID" value="GMA38613.1"/>
    <property type="molecule type" value="Genomic_DNA"/>
</dbReference>
<evidence type="ECO:0008006" key="4">
    <source>
        <dbReference type="Google" id="ProtNLM"/>
    </source>
</evidence>
<evidence type="ECO:0000256" key="1">
    <source>
        <dbReference type="SAM" id="SignalP"/>
    </source>
</evidence>
<dbReference type="Proteomes" id="UP001157126">
    <property type="component" value="Unassembled WGS sequence"/>
</dbReference>
<dbReference type="Pfam" id="PF04122">
    <property type="entry name" value="CW_binding_2"/>
    <property type="match status" value="3"/>
</dbReference>
<dbReference type="RefSeq" id="WP_284302671.1">
    <property type="nucleotide sequence ID" value="NZ_BSUO01000001.1"/>
</dbReference>
<comment type="caution">
    <text evidence="2">The sequence shown here is derived from an EMBL/GenBank/DDBJ whole genome shotgun (WGS) entry which is preliminary data.</text>
</comment>
<dbReference type="Gene3D" id="3.40.50.12090">
    <property type="match status" value="1"/>
</dbReference>
<evidence type="ECO:0000313" key="2">
    <source>
        <dbReference type="EMBL" id="GMA38613.1"/>
    </source>
</evidence>